<feature type="compositionally biased region" description="Acidic residues" evidence="1">
    <location>
        <begin position="1"/>
        <end position="13"/>
    </location>
</feature>
<evidence type="ECO:0000256" key="1">
    <source>
        <dbReference type="SAM" id="MobiDB-lite"/>
    </source>
</evidence>
<feature type="region of interest" description="Disordered" evidence="1">
    <location>
        <begin position="41"/>
        <end position="85"/>
    </location>
</feature>
<dbReference type="Proteomes" id="UP000265520">
    <property type="component" value="Unassembled WGS sequence"/>
</dbReference>
<keyword evidence="3" id="KW-1185">Reference proteome</keyword>
<reference evidence="2 3" key="1">
    <citation type="journal article" date="2018" name="Front. Plant Sci.">
        <title>Red Clover (Trifolium pratense) and Zigzag Clover (T. medium) - A Picture of Genomic Similarities and Differences.</title>
        <authorList>
            <person name="Dluhosova J."/>
            <person name="Istvanek J."/>
            <person name="Nedelnik J."/>
            <person name="Repkova J."/>
        </authorList>
    </citation>
    <scope>NUCLEOTIDE SEQUENCE [LARGE SCALE GENOMIC DNA]</scope>
    <source>
        <strain evidence="3">cv. 10/8</strain>
        <tissue evidence="2">Leaf</tissue>
    </source>
</reference>
<accession>A0A392TVZ6</accession>
<sequence>RSEDSSEYEDDQPEKDAVGTEVASVDQDVRGKQPMVSGIATAAAPKKKKAGKEKLEVVEKEKEKRKRIAVSESERVTNKPRTQKT</sequence>
<feature type="compositionally biased region" description="Basic and acidic residues" evidence="1">
    <location>
        <begin position="52"/>
        <end position="62"/>
    </location>
</feature>
<feature type="non-terminal residue" evidence="2">
    <location>
        <position position="1"/>
    </location>
</feature>
<evidence type="ECO:0000313" key="2">
    <source>
        <dbReference type="EMBL" id="MCI65282.1"/>
    </source>
</evidence>
<feature type="non-terminal residue" evidence="2">
    <location>
        <position position="85"/>
    </location>
</feature>
<name>A0A392TVZ6_9FABA</name>
<feature type="region of interest" description="Disordered" evidence="1">
    <location>
        <begin position="1"/>
        <end position="29"/>
    </location>
</feature>
<dbReference type="AlphaFoldDB" id="A0A392TVZ6"/>
<protein>
    <submittedName>
        <fullName evidence="2">Uncharacterized protein</fullName>
    </submittedName>
</protein>
<comment type="caution">
    <text evidence="2">The sequence shown here is derived from an EMBL/GenBank/DDBJ whole genome shotgun (WGS) entry which is preliminary data.</text>
</comment>
<dbReference type="EMBL" id="LXQA010672847">
    <property type="protein sequence ID" value="MCI65282.1"/>
    <property type="molecule type" value="Genomic_DNA"/>
</dbReference>
<organism evidence="2 3">
    <name type="scientific">Trifolium medium</name>
    <dbReference type="NCBI Taxonomy" id="97028"/>
    <lineage>
        <taxon>Eukaryota</taxon>
        <taxon>Viridiplantae</taxon>
        <taxon>Streptophyta</taxon>
        <taxon>Embryophyta</taxon>
        <taxon>Tracheophyta</taxon>
        <taxon>Spermatophyta</taxon>
        <taxon>Magnoliopsida</taxon>
        <taxon>eudicotyledons</taxon>
        <taxon>Gunneridae</taxon>
        <taxon>Pentapetalae</taxon>
        <taxon>rosids</taxon>
        <taxon>fabids</taxon>
        <taxon>Fabales</taxon>
        <taxon>Fabaceae</taxon>
        <taxon>Papilionoideae</taxon>
        <taxon>50 kb inversion clade</taxon>
        <taxon>NPAAA clade</taxon>
        <taxon>Hologalegina</taxon>
        <taxon>IRL clade</taxon>
        <taxon>Trifolieae</taxon>
        <taxon>Trifolium</taxon>
    </lineage>
</organism>
<evidence type="ECO:0000313" key="3">
    <source>
        <dbReference type="Proteomes" id="UP000265520"/>
    </source>
</evidence>
<proteinExistence type="predicted"/>